<feature type="region of interest" description="Disordered" evidence="9">
    <location>
        <begin position="3792"/>
        <end position="3821"/>
    </location>
</feature>
<evidence type="ECO:0000256" key="4">
    <source>
        <dbReference type="ARBA" id="ARBA00022737"/>
    </source>
</evidence>
<keyword evidence="6" id="KW-1015">Disulfide bond</keyword>
<feature type="region of interest" description="Disordered" evidence="9">
    <location>
        <begin position="2424"/>
        <end position="2512"/>
    </location>
</feature>
<feature type="region of interest" description="Disordered" evidence="9">
    <location>
        <begin position="4215"/>
        <end position="4253"/>
    </location>
</feature>
<feature type="compositionally biased region" description="Low complexity" evidence="9">
    <location>
        <begin position="2424"/>
        <end position="2473"/>
    </location>
</feature>
<evidence type="ECO:0000256" key="1">
    <source>
        <dbReference type="ARBA" id="ARBA00004613"/>
    </source>
</evidence>
<dbReference type="PROSITE" id="PS51233">
    <property type="entry name" value="VWFD"/>
    <property type="match status" value="5"/>
</dbReference>
<dbReference type="SUPFAM" id="SSF57567">
    <property type="entry name" value="Serine protease inhibitors"/>
    <property type="match status" value="6"/>
</dbReference>
<feature type="region of interest" description="Disordered" evidence="9">
    <location>
        <begin position="3186"/>
        <end position="3216"/>
    </location>
</feature>
<feature type="domain" description="VWFC" evidence="12">
    <location>
        <begin position="5237"/>
        <end position="5300"/>
    </location>
</feature>
<keyword evidence="14" id="KW-1185">Reference proteome</keyword>
<keyword evidence="2" id="KW-0964">Secreted</keyword>
<feature type="region of interest" description="Disordered" evidence="9">
    <location>
        <begin position="2776"/>
        <end position="2909"/>
    </location>
</feature>
<feature type="region of interest" description="Disordered" evidence="9">
    <location>
        <begin position="1967"/>
        <end position="2012"/>
    </location>
</feature>
<dbReference type="OrthoDB" id="6262482at2759"/>
<feature type="domain" description="VWFD" evidence="13">
    <location>
        <begin position="4598"/>
        <end position="4781"/>
    </location>
</feature>
<dbReference type="CDD" id="cd19941">
    <property type="entry name" value="TIL"/>
    <property type="match status" value="6"/>
</dbReference>
<feature type="region of interest" description="Disordered" evidence="9">
    <location>
        <begin position="2624"/>
        <end position="2660"/>
    </location>
</feature>
<dbReference type="Pfam" id="PF08742">
    <property type="entry name" value="C8"/>
    <property type="match status" value="5"/>
</dbReference>
<keyword evidence="4" id="KW-0677">Repeat</keyword>
<feature type="region of interest" description="Disordered" evidence="9">
    <location>
        <begin position="1219"/>
        <end position="1250"/>
    </location>
</feature>
<feature type="compositionally biased region" description="Low complexity" evidence="9">
    <location>
        <begin position="2834"/>
        <end position="2909"/>
    </location>
</feature>
<feature type="chain" id="PRO_5027714346" evidence="10">
    <location>
        <begin position="21"/>
        <end position="5489"/>
    </location>
</feature>
<dbReference type="InterPro" id="IPR014853">
    <property type="entry name" value="VWF/SSPO/ZAN-like_Cys-rich_dom"/>
</dbReference>
<dbReference type="GeneID" id="109470813"/>
<feature type="domain" description="VWFC" evidence="12">
    <location>
        <begin position="5302"/>
        <end position="5378"/>
    </location>
</feature>
<evidence type="ECO:0000259" key="13">
    <source>
        <dbReference type="PROSITE" id="PS51233"/>
    </source>
</evidence>
<dbReference type="SMART" id="SM00041">
    <property type="entry name" value="CT"/>
    <property type="match status" value="1"/>
</dbReference>
<dbReference type="GO" id="GO:0005576">
    <property type="term" value="C:extracellular region"/>
    <property type="evidence" value="ECO:0007669"/>
    <property type="project" value="UniProtKB-SubCell"/>
</dbReference>
<dbReference type="SMART" id="SM00832">
    <property type="entry name" value="C8"/>
    <property type="match status" value="5"/>
</dbReference>
<keyword evidence="3 10" id="KW-0732">Signal</keyword>
<feature type="domain" description="VWFD" evidence="13">
    <location>
        <begin position="889"/>
        <end position="1056"/>
    </location>
</feature>
<dbReference type="Gene3D" id="2.10.25.10">
    <property type="entry name" value="Laminin"/>
    <property type="match status" value="6"/>
</dbReference>
<sequence>MGWITKLVVLTLFTAARIEGRLQNSRRAAIHDPMIIPVQPTAYPAQTSIVGAAEPTVEQQAQCVSWSQEHYLTFDGQMYNFKGQCTYKLVGDCADNTFNIHVRHQRGCNNTQPCHVEVILYIGNFVVTLRHTPDGPTAFDGDMQVSIPANLHGLLVERIASYVVVRSGLGFKIKWDGADAVYVEVTEDLFGKTCGLCGKYDRDVHNDFTDISGKVRDHVLPFAASWKMPESEGDICSDSRQNSHCNTQTMAGQIAHTQAAQICTGLKTLPEFQPCHEFVDQFAYYESCKEDVCLSGGLESAACNSFEAYFRECLRHGVHVNWRSDTFCPANCAEGMEYRTCGTSCPETCRTTLYDCEDNQCIDGCHCPEGTYLNGGECLPHASCPCLSHGVEHPPGSHINSDCNDCECVNGKWECTTEPCEATCIATGDPHYITFDGRSYDFMGDCSYTMVMNKMTDETDYSIEAENQECDSGSTRQLTCTRSVTVKTGSTVLKLKQGKSVLLNGEDIVRLPHRGPGVYIETATSIFQKVTLDNGLRVLWDGVSRLYITAPPKFVGRTMGLCGTFNYNQQDDFYTKVGDIETNPIAFANKWKTDDLCADRPLVPTGQETMHPCDIYQQLKTAAQQHCGQLMGSFFTACHQYVNPQESYDRCMFDYCGSGHAIQSMCDAMSDYSLACGAKGVELDWRQNTEGCEVSCSGELVYDQCHPGCQTTCASILEGVECEPFCVEGCACPEGTVLDYEGHCVPPEECGCMENGKHYLDGASINRGCNTCMCSKGQWACTEMACLPDSPALCPDNQIWSNCVVENQITCKNMHLGVTSQAPVTCHAGCQCRNDTVWDEEKGACVMPQNCPCYHGGQSYEQSHTIQLDCNTCFCNGQQWVCEVNECAGICTTFGDPHYKTFDGKMYEFQGDCDYVLAKSKDGASLPFSVTAENIPCGTSGVTCTKNIIVTLGSGASRQRLSLVRGQPITADGTDFTIRQAGMFVFVSTPIGLTLQWDKGTRVYIKLVPAWKGYVEGLCGNFNGNQMDDFTTPMGGPPVTMANTFGDSWKVHDYCMDAVVVEDTCALHPNRQAWALRKCAILKSDVFRPCHSEVPYQPYYDKCVYDACGCDSGGDCECLCTAIAAYAQECNLAGVPIKWREQEICPMQCEYGMQYVACSSSCPKTCDNMENYSEIAANCTDTCVEGCACPPGFVVGLNGVSCVLDTECFQEETTPLPPTTTASITTGTATVPTTTTMRPTTTTTPKPTTTTPAPVALDAECVQPYDYWTEWMNVGYPSPMTGGDYETIENLRYKYVFCQDDDIVSVECKVNGHSNLYAEHTGQVVTCDTTVGLVCNNMDQPDFPPACYDYAIRFFCSCGELPTTTQQVTTTVKPTTTAFTTTTATSEEPTTTTKATTTMLTTTATTTEKPPPPSTTTFTTSTASTTTKPFSLPMECPVAGADAWTPWMNVDTPANGGGGDYDTLEALHQKYVFCEDNMITQVECQLVGFGTPADQTGQKVTCDVTTGLICIDDLQLAQKCYDYEIRVFCACGEETTTGISTTTGVSKPTTTVAGTTTAEVTKPTSTVTTPKPTSTEHGTTTGETTTTGTATTTGTKTPPTTTAEVTKPTSTVTTPKPTSTEHGTTTGETTTTGTATTTGTKTPPTTTTETSETKPVQLEVSTKPQLCPVPNGNGWTSFMSSGTPTDTSDGGEFETIDNLREHFSFCPNDMITDVQCSLVFGSGMFTAPSIGQAVTCNTTHGLICLNEDNPILGCMDYQVQFYCECGPESTTLSGTATSTIEQTTTGISTTTGVSKPTTTATGTTTTEVTKPTSTVTTPKPTSTEHGTTTGETTTTGTATTTGTKTPPTTTAEGTTHKVCVDGWTTWVSSHKPNPNDIHGGDIEDLSLLAHDDNFNLCGGDMSMVADIQCQEINTQTPWGSTGQLGLICDTQTGFSCSNSMNYPGGCQDYEISVLCQCVPTTTHSTTSTVTSTTTTLKPTTQTTTTKPHQPPMTTAAHQTTSPGTTIPTTPQTLPPLCEYPDRDFWTQWMSVGHPGNGLGDIDTIEILRTKYSFCENNMITAIDCRVISLHDSPEDAGQKVVCDAQIGLICVNSDQQACYDYEVRFFCECGPETTTHQTTSTISPTTTGSQTATTTGIATTTGRTTTTGETTTTTTGATTAAPQVCVDGWTTWISSHKPNPADSSDGDFEYLNALVHDDHFNLCGGDMSMVADIQCQEINTQTPWSSTGQDGLTCDTQTGFSCSNSMNQPEGCLDYEISVFCHCGETTSQQTTSTVSPTTTGSQTATTTGIATTTGRTTTTGETTTTTTGATTAAPQVCVEGWTTWISSHKPNPADSSDGDFEYLNALVHDDHFNLCGGDMSMVADIQCQEINTQTPWDSTGQDGLICDTQTGFSCSNSMNQPEGCLDYEISVFCHCGETTTQQTTSTVETTTTGVTTTSGVSPTTGTSTTTGSSPGNTKPPVTTGKPIGTTPIPENPPGLPTDQATTSGTASTTAATTSTAETTTTGKTTTTAPQVCVEGWTTWISSHKPNPADSSDGDFEYLNVLVHDDHFNLCGGDMSMVADIQCQEINTQTPWSSTGQDGLICNTQTGFFCSNSMNEPEGCLDYEISVFCHCGETTSQQTTSTISPTTTGSQTATTTGIATTTGRTTTTGETTTTTTGVTTTAPQVCVEGWTTWISSHKPNPADSSDGDFEYLNALVHDDHFNLCGGDMSMVADIQCQEINTQTPWSSTGQDGLTCDTQTGFSCSNSMNEPEGCLDYEISVFCHCGETTTQHTTSTVETTTTGVTTTSGVSPTTGTSTTTGSSPVTTKPHATTGKPIGTTPIPENPPGLPTEQATTSGTASTTAATTSTAETTTTGKQTPTATTSGETPTSTTGKTTTVETTTTGVQTTTAKQTPTSTATSTTTVAQTTECKNQWTSWMNSGKPASNGQNGDYETITNLQQMYDFCSPDMIVDVECRVAEFHTPLDEVNQIVTCDIKDGLVCVNDYQTGALGCSDYEIRFFCRCGGPTTTMLTTSQTSRPTPTTMVTTTTSVSTPTVTPTIHTQPPAHSTTPAQQILVGCEHQYPYWTQWMSVHTPSPNTEGDSETIQELRPYYRFCDEGMIVDVQCRVTGSGIPADLTGQTVTCDAAVGLTCLNADQTGPFHLCDDYEVRFFCACGETTMGPTTTTHVTTTSTVETTTTGVTTTTGISTTTGKTPITTTGSTTGTTVTPTTAAETATKPSDVGVSMGCLHDYDYWTEWMNTDSPDRHDGDDVEFINNLREEYTFCGPFRVEAVECRVYGTQLSVEQGGQQVTCDEHSGLICHAEDQHGGMGECYDYEIRFLCDCGVETTPPAIPSTTSTAKTTTTATTTSTGITTTTGETTTTGKETPTTTTEKPTTGTTSTVETTTTVATTSTGVTTSTGETTTTGKETPTTTTEKPTTGTTSTVETTTTIATTSTGVTTSTGETTTTGKETPTTTTEKPTTGTTSTVQTTSTVATTSTGVTTSTGETTTTGKETPTTTTEKPTTGTTSTVETTSTVSTTSTGVTTSTGETTTTGKTTTTSTAETFTTGKPISTTGTTTTTAETTTTGASSTTGSTTPGKPTTMTASTLSPNAPEGTSPPPTTYQAWVEGTPGGENVSFEPTQPGWGPIPETTEKPPILIPHLPTPVPTHVLMTTLKGCEADVDYWTLWMNVFYPTHSNGGDFETLDNLRDKYMFCDDGMIVSVECRTADVNHIPSDQSGQKVICDIDNGLICSNDMNAPEYCHDYEIRFFCDCGVEPTTLVSAETTTTTQAATTGVATTTGISKPTTTVSSTTTGKETTPGTYSTTSTLGSSTTGVVTTTATNPVSTSTLLTSTAVQTSTVSTTGKPTPPTTTGVSPTTTSTISPTTGHETTTGKTTPTPASSTTTGTETSTISTTPKPTPGTTTGITTSTVSEGSTSTALHTTTGKTSPGPVPTTTTGTQTSTVSTTPKPTPGTTTGVSTSTATEGSTSTALHTTTGKTTPAPVPTTTTGTLTSTVSTTPKPVPSTTSGVLPTTTSSITTSSGAIITTTTFATKPTSIFTTNVATKPVPQENPPMCLTNTNYWTEWMNTGSPSTGEGGDFESIDSLREQYVFCDQGMMAAVQCRVVGTNNLMHDQSDQNVTCSIHQGLECHNMDQVADNYMCHDYEIRFFCECGPATTMTMVTTTKPTTALLTTTTPKPVTETTGTPAIHGETVSTTMPLFPVTTGGKPIPSTTGQISTEKPPQPTTTAAKPTTTPPLTSFKPTTVPVTTSTMSTMRPFIVMDTCIMFDDTIQTFDGTVYDYPICNNVLAKDCVHNRFEVHAFLDCTGADNRDDCNRGIYVRIGEDVIILDRPNTQLTLNGQAFNLTQLPTLNANLANRGIRITSVGNEIIIQTNFGINIYWSKTYEARIVVHESLQNMLCGMCGTYNHQSQDDFTLQDASLTDDAIAFGDSWMVGECPFTSTVEHFCPPEIEAQAEAKCDVLRTSVFSACHPHVPVDLYYHLCVNRVCECHTNGTDLADCECDPLSAYATTCERLDEDIVLDWRNPLRCPAECPPGMVYHECGPGCPTSCDNMHDSNVDCNVDCVSGCFCPDNMVQQGDQCIRPALCTDCYCYGYGDPHYITFDGTYYPFQGQCSYVLARETTTHEFEVIGDNELCEGGPNPTCTKSVTVRYGGHEVTLNRNRIVSPHSSGSEVTVDGVDQSAPVSIGGINVFVNGLKLVLEIPAINLRVRYDEVNHGFDILVPSSIYYDRTEGLCGPCNYDGSDDLTTSQGTIETNSDVFALSWMTLESMQQTELQCGLIESTSPPQTECVADFSQCEVILSDVFEECHQLVNPQVFLDTCKYDVCNVGLELSCDSLAAYARECDRHGVCLEWREGLCEFHCPAPMEFHSCGAPCPMTCDMVTGLTPVTPCQTTETEGCFCPPHMVLDHEGNCVPPESCPMCVDETGRPFALGDTWHPNNDPCETCTCKGLNSTSCVQKVCPQFDQTQMVCRSGHNVPVVWDEDHCCAMPQFDECTLTVDCSDMAACQLGEIMEVSQNGTCYCRCVPEECPSPVMPTLSEGQMAVPVDANLCCAEYTAVCNSSMCSDKIPGQYEVLVEVEGQCCPQLTCDSSLCPIAPTCSPHHTLQVTEGHCCEEYQCVCDDTLCPVPPSCQDDEVLLSTVGECCTTYECSCDKTQCDETIPSCPVSGMTAVVSNAGGCCSQYECTCQEPMGAHCSDLTCPHGFMADMVNVNECGCPTACVSVCGSESCYVNGSCHSSGDMWTPDDVCTVCSCKPNNGAYEAMCETQVCTACPAGYTMVDMPGQCCGECTKTDCVIMDAQSDQGFILYQPGDEWVQNGEDQCNKEECKCVEQNGMVSEVCYTQSCPAVTNCPEEFIMWDEQGCCQICQEPPSGSCSAELVEGGAQVLAVGTCTTMVPVNVTQCAGHCPSFTTVSFPNDLSFESAYNHECQCCQPSKSERRTVDMMCEDGTLQQHSYDYILECTCDVSKCLQWGTEPETP</sequence>
<dbReference type="RefSeq" id="XP_019625449.1">
    <property type="nucleotide sequence ID" value="XM_019769890.1"/>
</dbReference>
<proteinExistence type="predicted"/>
<dbReference type="SMART" id="SM00214">
    <property type="entry name" value="VWC"/>
    <property type="match status" value="2"/>
</dbReference>
<feature type="compositionally biased region" description="Low complexity" evidence="9">
    <location>
        <begin position="1542"/>
        <end position="1650"/>
    </location>
</feature>
<evidence type="ECO:0000256" key="7">
    <source>
        <dbReference type="ARBA" id="ARBA00023180"/>
    </source>
</evidence>
<feature type="domain" description="VWFD" evidence="13">
    <location>
        <begin position="422"/>
        <end position="598"/>
    </location>
</feature>
<dbReference type="InterPro" id="IPR002919">
    <property type="entry name" value="TIL_dom"/>
</dbReference>
<dbReference type="SMART" id="SM00216">
    <property type="entry name" value="VWD"/>
    <property type="match status" value="5"/>
</dbReference>
<dbReference type="InterPro" id="IPR025155">
    <property type="entry name" value="WxxW_domain"/>
</dbReference>
<dbReference type="Pfam" id="PF13330">
    <property type="entry name" value="Mucin2_WxxW"/>
    <property type="match status" value="14"/>
</dbReference>
<dbReference type="InterPro" id="IPR006207">
    <property type="entry name" value="Cys_knot_C"/>
</dbReference>
<dbReference type="PROSITE" id="PS01185">
    <property type="entry name" value="CTCK_1"/>
    <property type="match status" value="1"/>
</dbReference>
<feature type="compositionally biased region" description="Low complexity" evidence="9">
    <location>
        <begin position="4233"/>
        <end position="4253"/>
    </location>
</feature>
<dbReference type="InterPro" id="IPR018245">
    <property type="entry name" value="Gonadotropin_bsu_CS"/>
</dbReference>
<evidence type="ECO:0000256" key="8">
    <source>
        <dbReference type="PROSITE-ProRule" id="PRU00039"/>
    </source>
</evidence>
<dbReference type="Pfam" id="PF23244">
    <property type="entry name" value="VWF"/>
    <property type="match status" value="1"/>
</dbReference>
<feature type="compositionally biased region" description="Low complexity" evidence="9">
    <location>
        <begin position="3015"/>
        <end position="3049"/>
    </location>
</feature>
<keyword evidence="7" id="KW-0325">Glycoprotein</keyword>
<dbReference type="SMART" id="SM00215">
    <property type="entry name" value="VWC_out"/>
    <property type="match status" value="3"/>
</dbReference>
<evidence type="ECO:0000256" key="9">
    <source>
        <dbReference type="SAM" id="MobiDB-lite"/>
    </source>
</evidence>
<evidence type="ECO:0000313" key="14">
    <source>
        <dbReference type="Proteomes" id="UP000515135"/>
    </source>
</evidence>
<feature type="region of interest" description="Disordered" evidence="9">
    <location>
        <begin position="3015"/>
        <end position="3051"/>
    </location>
</feature>
<feature type="region of interest" description="Disordered" evidence="9">
    <location>
        <begin position="3840"/>
        <end position="4024"/>
    </location>
</feature>
<dbReference type="PROSITE" id="PS50184">
    <property type="entry name" value="VWFC_2"/>
    <property type="match status" value="3"/>
</dbReference>
<evidence type="ECO:0000256" key="3">
    <source>
        <dbReference type="ARBA" id="ARBA00022729"/>
    </source>
</evidence>
<feature type="region of interest" description="Disordered" evidence="9">
    <location>
        <begin position="2271"/>
        <end position="2310"/>
    </location>
</feature>
<evidence type="ECO:0000256" key="2">
    <source>
        <dbReference type="ARBA" id="ARBA00022525"/>
    </source>
</evidence>
<feature type="domain" description="CTCK" evidence="11">
    <location>
        <begin position="5385"/>
        <end position="5480"/>
    </location>
</feature>
<reference evidence="15" key="1">
    <citation type="submission" date="2025-08" db="UniProtKB">
        <authorList>
            <consortium name="RefSeq"/>
        </authorList>
    </citation>
    <scope>IDENTIFICATION</scope>
    <source>
        <tissue evidence="15">Gonad</tissue>
    </source>
</reference>
<feature type="domain" description="VWFD" evidence="13">
    <location>
        <begin position="4270"/>
        <end position="4456"/>
    </location>
</feature>
<evidence type="ECO:0000259" key="12">
    <source>
        <dbReference type="PROSITE" id="PS50184"/>
    </source>
</evidence>
<feature type="compositionally biased region" description="Low complexity" evidence="9">
    <location>
        <begin position="2776"/>
        <end position="2825"/>
    </location>
</feature>
<feature type="compositionally biased region" description="Low complexity" evidence="9">
    <location>
        <begin position="1415"/>
        <end position="1426"/>
    </location>
</feature>
<accession>A0A6P4YUI9</accession>
<dbReference type="PROSITE" id="PS00261">
    <property type="entry name" value="GLYCO_HORMONE_BETA_1"/>
    <property type="match status" value="1"/>
</dbReference>
<feature type="compositionally biased region" description="Low complexity" evidence="9">
    <location>
        <begin position="1787"/>
        <end position="1853"/>
    </location>
</feature>
<dbReference type="KEGG" id="bbel:109470813"/>
<evidence type="ECO:0000256" key="6">
    <source>
        <dbReference type="ARBA" id="ARBA00023157"/>
    </source>
</evidence>
<evidence type="ECO:0000256" key="5">
    <source>
        <dbReference type="ARBA" id="ARBA00023008"/>
    </source>
</evidence>
<organism evidence="14 15">
    <name type="scientific">Branchiostoma belcheri</name>
    <name type="common">Amphioxus</name>
    <dbReference type="NCBI Taxonomy" id="7741"/>
    <lineage>
        <taxon>Eukaryota</taxon>
        <taxon>Metazoa</taxon>
        <taxon>Chordata</taxon>
        <taxon>Cephalochordata</taxon>
        <taxon>Leptocardii</taxon>
        <taxon>Amphioxiformes</taxon>
        <taxon>Branchiostomatidae</taxon>
        <taxon>Branchiostoma</taxon>
    </lineage>
</organism>
<dbReference type="InterPro" id="IPR001846">
    <property type="entry name" value="VWF_type-D"/>
</dbReference>
<gene>
    <name evidence="15" type="primary">LOC109470813</name>
</gene>
<comment type="subcellular location">
    <subcellularLocation>
        <location evidence="1">Secreted</location>
    </subcellularLocation>
</comment>
<feature type="region of interest" description="Disordered" evidence="9">
    <location>
        <begin position="3339"/>
        <end position="3622"/>
    </location>
</feature>
<dbReference type="Pfam" id="PF01826">
    <property type="entry name" value="TIL"/>
    <property type="match status" value="5"/>
</dbReference>
<dbReference type="SUPFAM" id="SSF57603">
    <property type="entry name" value="FnI-like domain"/>
    <property type="match status" value="1"/>
</dbReference>
<feature type="region of interest" description="Disordered" evidence="9">
    <location>
        <begin position="1787"/>
        <end position="1854"/>
    </location>
</feature>
<dbReference type="GO" id="GO:0005179">
    <property type="term" value="F:hormone activity"/>
    <property type="evidence" value="ECO:0007669"/>
    <property type="project" value="InterPro"/>
</dbReference>
<feature type="compositionally biased region" description="Low complexity" evidence="9">
    <location>
        <begin position="2485"/>
        <end position="2512"/>
    </location>
</feature>
<dbReference type="PANTHER" id="PTHR11339:SF393">
    <property type="entry name" value="VWFD DOMAIN-CONTAINING PROTEIN"/>
    <property type="match status" value="1"/>
</dbReference>
<dbReference type="PANTHER" id="PTHR11339">
    <property type="entry name" value="EXTRACELLULAR MATRIX GLYCOPROTEIN RELATED"/>
    <property type="match status" value="1"/>
</dbReference>
<name>A0A6P4YUI9_BRABE</name>
<dbReference type="InterPro" id="IPR001007">
    <property type="entry name" value="VWF_dom"/>
</dbReference>
<dbReference type="Pfam" id="PF00094">
    <property type="entry name" value="VWD"/>
    <property type="match status" value="5"/>
</dbReference>
<feature type="compositionally biased region" description="Low complexity" evidence="9">
    <location>
        <begin position="3339"/>
        <end position="3593"/>
    </location>
</feature>
<evidence type="ECO:0000313" key="15">
    <source>
        <dbReference type="RefSeq" id="XP_019625449.1"/>
    </source>
</evidence>
<protein>
    <submittedName>
        <fullName evidence="15">Mucin-5AC-like isoform X1</fullName>
    </submittedName>
</protein>
<dbReference type="PROSITE" id="PS01208">
    <property type="entry name" value="VWFC_1"/>
    <property type="match status" value="1"/>
</dbReference>
<dbReference type="InterPro" id="IPR036084">
    <property type="entry name" value="Ser_inhib-like_sf"/>
</dbReference>
<keyword evidence="5" id="KW-0186">Copper</keyword>
<dbReference type="Proteomes" id="UP000515135">
    <property type="component" value="Unplaced"/>
</dbReference>
<dbReference type="PROSITE" id="PS01225">
    <property type="entry name" value="CTCK_2"/>
    <property type="match status" value="1"/>
</dbReference>
<feature type="domain" description="VWFD" evidence="13">
    <location>
        <begin position="61"/>
        <end position="237"/>
    </location>
</feature>
<feature type="domain" description="VWFC" evidence="12">
    <location>
        <begin position="4929"/>
        <end position="5005"/>
    </location>
</feature>
<dbReference type="InterPro" id="IPR050780">
    <property type="entry name" value="Mucin_vWF_Thrombospondin_sf"/>
</dbReference>
<feature type="region of interest" description="Disordered" evidence="9">
    <location>
        <begin position="1401"/>
        <end position="1426"/>
    </location>
</feature>
<evidence type="ECO:0000259" key="11">
    <source>
        <dbReference type="PROSITE" id="PS01225"/>
    </source>
</evidence>
<feature type="signal peptide" evidence="10">
    <location>
        <begin position="1"/>
        <end position="20"/>
    </location>
</feature>
<feature type="region of interest" description="Disordered" evidence="9">
    <location>
        <begin position="2117"/>
        <end position="2154"/>
    </location>
</feature>
<comment type="caution">
    <text evidence="8">Lacks conserved residue(s) required for the propagation of feature annotation.</text>
</comment>
<evidence type="ECO:0000256" key="10">
    <source>
        <dbReference type="SAM" id="SignalP"/>
    </source>
</evidence>
<feature type="region of interest" description="Disordered" evidence="9">
    <location>
        <begin position="1542"/>
        <end position="1668"/>
    </location>
</feature>